<accession>A0A078MR59</accession>
<evidence type="ECO:0000313" key="1">
    <source>
        <dbReference type="EMBL" id="CEA09673.1"/>
    </source>
</evidence>
<organism evidence="1">
    <name type="scientific">Arthrobacter saudimassiliensis</name>
    <dbReference type="NCBI Taxonomy" id="1461584"/>
    <lineage>
        <taxon>Bacteria</taxon>
        <taxon>Bacillati</taxon>
        <taxon>Actinomycetota</taxon>
        <taxon>Actinomycetes</taxon>
        <taxon>Micrococcales</taxon>
        <taxon>Micrococcaceae</taxon>
        <taxon>Arthrobacter</taxon>
    </lineage>
</organism>
<name>A0A078MR59_9MICC</name>
<reference evidence="1" key="1">
    <citation type="submission" date="2014-07" db="EMBL/GenBank/DDBJ databases">
        <authorList>
            <person name="Urmite Genomes Urmite Genomes"/>
        </authorList>
    </citation>
    <scope>NUCLEOTIDE SEQUENCE</scope>
    <source>
        <strain evidence="1">11W110_air</strain>
    </source>
</reference>
<sequence>MAKDGADNVAELLPTVQTRVNLDAVKELGFLLFHEAEKKKDTKDALLFNGLVSAWSDLNERAREFAAATPHIGSQQSFDFDDMED</sequence>
<gene>
    <name evidence="1" type="ORF">BN1051_03045</name>
</gene>
<dbReference type="EMBL" id="LN483072">
    <property type="protein sequence ID" value="CEA09673.1"/>
    <property type="molecule type" value="Genomic_DNA"/>
</dbReference>
<dbReference type="PATRIC" id="fig|1461584.3.peg.3020"/>
<dbReference type="AlphaFoldDB" id="A0A078MR59"/>
<proteinExistence type="predicted"/>
<protein>
    <submittedName>
        <fullName evidence="1">Uncharacterized protein</fullName>
    </submittedName>
</protein>